<gene>
    <name evidence="2" type="ORF">UY3_06449</name>
</gene>
<name>M7BKY5_CHEMY</name>
<dbReference type="EMBL" id="KB525359">
    <property type="protein sequence ID" value="EMP36385.1"/>
    <property type="molecule type" value="Genomic_DNA"/>
</dbReference>
<feature type="region of interest" description="Disordered" evidence="1">
    <location>
        <begin position="1"/>
        <end position="32"/>
    </location>
</feature>
<sequence length="96" mass="10662">MDTCKRGVAQSEEDELLEDEEEKEEDSAQATSGELVFPHSQELFLTLDPIASPNPNVSSWTMTLEKPLLIFVLISHSHNGIAEIVKNKLEKIVAAQ</sequence>
<evidence type="ECO:0000256" key="1">
    <source>
        <dbReference type="SAM" id="MobiDB-lite"/>
    </source>
</evidence>
<evidence type="ECO:0000313" key="2">
    <source>
        <dbReference type="EMBL" id="EMP36385.1"/>
    </source>
</evidence>
<protein>
    <submittedName>
        <fullName evidence="2">Uncharacterized protein</fullName>
    </submittedName>
</protein>
<dbReference type="AlphaFoldDB" id="M7BKY5"/>
<reference evidence="3" key="1">
    <citation type="journal article" date="2013" name="Nat. Genet.">
        <title>The draft genomes of soft-shell turtle and green sea turtle yield insights into the development and evolution of the turtle-specific body plan.</title>
        <authorList>
            <person name="Wang Z."/>
            <person name="Pascual-Anaya J."/>
            <person name="Zadissa A."/>
            <person name="Li W."/>
            <person name="Niimura Y."/>
            <person name="Huang Z."/>
            <person name="Li C."/>
            <person name="White S."/>
            <person name="Xiong Z."/>
            <person name="Fang D."/>
            <person name="Wang B."/>
            <person name="Ming Y."/>
            <person name="Chen Y."/>
            <person name="Zheng Y."/>
            <person name="Kuraku S."/>
            <person name="Pignatelli M."/>
            <person name="Herrero J."/>
            <person name="Beal K."/>
            <person name="Nozawa M."/>
            <person name="Li Q."/>
            <person name="Wang J."/>
            <person name="Zhang H."/>
            <person name="Yu L."/>
            <person name="Shigenobu S."/>
            <person name="Wang J."/>
            <person name="Liu J."/>
            <person name="Flicek P."/>
            <person name="Searle S."/>
            <person name="Wang J."/>
            <person name="Kuratani S."/>
            <person name="Yin Y."/>
            <person name="Aken B."/>
            <person name="Zhang G."/>
            <person name="Irie N."/>
        </authorList>
    </citation>
    <scope>NUCLEOTIDE SEQUENCE [LARGE SCALE GENOMIC DNA]</scope>
</reference>
<proteinExistence type="predicted"/>
<organism evidence="2 3">
    <name type="scientific">Chelonia mydas</name>
    <name type="common">Green sea-turtle</name>
    <name type="synonym">Chelonia agassizi</name>
    <dbReference type="NCBI Taxonomy" id="8469"/>
    <lineage>
        <taxon>Eukaryota</taxon>
        <taxon>Metazoa</taxon>
        <taxon>Chordata</taxon>
        <taxon>Craniata</taxon>
        <taxon>Vertebrata</taxon>
        <taxon>Euteleostomi</taxon>
        <taxon>Archelosauria</taxon>
        <taxon>Testudinata</taxon>
        <taxon>Testudines</taxon>
        <taxon>Cryptodira</taxon>
        <taxon>Durocryptodira</taxon>
        <taxon>Americhelydia</taxon>
        <taxon>Chelonioidea</taxon>
        <taxon>Cheloniidae</taxon>
        <taxon>Chelonia</taxon>
    </lineage>
</organism>
<accession>M7BKY5</accession>
<dbReference type="Proteomes" id="UP000031443">
    <property type="component" value="Unassembled WGS sequence"/>
</dbReference>
<keyword evidence="3" id="KW-1185">Reference proteome</keyword>
<feature type="compositionally biased region" description="Acidic residues" evidence="1">
    <location>
        <begin position="11"/>
        <end position="27"/>
    </location>
</feature>
<evidence type="ECO:0000313" key="3">
    <source>
        <dbReference type="Proteomes" id="UP000031443"/>
    </source>
</evidence>